<dbReference type="SUPFAM" id="SSF53335">
    <property type="entry name" value="S-adenosyl-L-methionine-dependent methyltransferases"/>
    <property type="match status" value="1"/>
</dbReference>
<dbReference type="GO" id="GO:0008757">
    <property type="term" value="F:S-adenosylmethionine-dependent methyltransferase activity"/>
    <property type="evidence" value="ECO:0007669"/>
    <property type="project" value="InterPro"/>
</dbReference>
<dbReference type="PANTHER" id="PTHR45036:SF1">
    <property type="entry name" value="METHYLTRANSFERASE LIKE 7A"/>
    <property type="match status" value="1"/>
</dbReference>
<gene>
    <name evidence="2" type="ORF">ZOSMA_10G00170</name>
</gene>
<feature type="domain" description="Methyltransferase type 11" evidence="1">
    <location>
        <begin position="152"/>
        <end position="251"/>
    </location>
</feature>
<dbReference type="STRING" id="29655.A0A0K9Q3K1"/>
<keyword evidence="2" id="KW-0808">Transferase</keyword>
<dbReference type="AlphaFoldDB" id="A0A0K9Q3K1"/>
<dbReference type="OrthoDB" id="416496at2759"/>
<sequence>MMVTIIKTTILFSPTTSQLHSSQWRRRSPNRVVFSTERRRGRDRREHVLEAIPPSLCGCCVGGRRQLLVGLGSPFIAGGFLKPYESDASVEHSGSDLSVLSDVSFGRSPRAAWFEEFYAVAMENGMKSYEKEVATYKKELFRQLRGDNKKVLEVGIGTGPNLILYANTPGTYVYGVDPNKQMEKYAREAAVLSGLPSPNFNFILGVAEALPIKDNTMDVVIGTLVLCSVDDIYASLREIKRVLKPGGTYIFMEHVAASEGTFLKIAQTILDPLQQCVADGCHMARETGKAISEAGFSDLQMSSISIPNVFILSPHVYGIAWK</sequence>
<comment type="caution">
    <text evidence="2">The sequence shown here is derived from an EMBL/GenBank/DDBJ whole genome shotgun (WGS) entry which is preliminary data.</text>
</comment>
<evidence type="ECO:0000259" key="1">
    <source>
        <dbReference type="Pfam" id="PF08241"/>
    </source>
</evidence>
<accession>A0A0K9Q3K1</accession>
<keyword evidence="2" id="KW-0830">Ubiquinone</keyword>
<keyword evidence="3" id="KW-1185">Reference proteome</keyword>
<dbReference type="Proteomes" id="UP000036987">
    <property type="component" value="Unassembled WGS sequence"/>
</dbReference>
<dbReference type="OMA" id="APFMFIE"/>
<reference evidence="3" key="1">
    <citation type="journal article" date="2016" name="Nature">
        <title>The genome of the seagrass Zostera marina reveals angiosperm adaptation to the sea.</title>
        <authorList>
            <person name="Olsen J.L."/>
            <person name="Rouze P."/>
            <person name="Verhelst B."/>
            <person name="Lin Y.-C."/>
            <person name="Bayer T."/>
            <person name="Collen J."/>
            <person name="Dattolo E."/>
            <person name="De Paoli E."/>
            <person name="Dittami S."/>
            <person name="Maumus F."/>
            <person name="Michel G."/>
            <person name="Kersting A."/>
            <person name="Lauritano C."/>
            <person name="Lohaus R."/>
            <person name="Toepel M."/>
            <person name="Tonon T."/>
            <person name="Vanneste K."/>
            <person name="Amirebrahimi M."/>
            <person name="Brakel J."/>
            <person name="Bostroem C."/>
            <person name="Chovatia M."/>
            <person name="Grimwood J."/>
            <person name="Jenkins J.W."/>
            <person name="Jueterbock A."/>
            <person name="Mraz A."/>
            <person name="Stam W.T."/>
            <person name="Tice H."/>
            <person name="Bornberg-Bauer E."/>
            <person name="Green P.J."/>
            <person name="Pearson G.A."/>
            <person name="Procaccini G."/>
            <person name="Duarte C.M."/>
            <person name="Schmutz J."/>
            <person name="Reusch T.B.H."/>
            <person name="Van de Peer Y."/>
        </authorList>
    </citation>
    <scope>NUCLEOTIDE SEQUENCE [LARGE SCALE GENOMIC DNA]</scope>
    <source>
        <strain evidence="3">cv. Finnish</strain>
    </source>
</reference>
<dbReference type="CDD" id="cd02440">
    <property type="entry name" value="AdoMet_MTases"/>
    <property type="match status" value="1"/>
</dbReference>
<dbReference type="Pfam" id="PF08241">
    <property type="entry name" value="Methyltransf_11"/>
    <property type="match status" value="1"/>
</dbReference>
<evidence type="ECO:0000313" key="2">
    <source>
        <dbReference type="EMBL" id="KMZ75749.1"/>
    </source>
</evidence>
<keyword evidence="2" id="KW-0489">Methyltransferase</keyword>
<dbReference type="GO" id="GO:0032259">
    <property type="term" value="P:methylation"/>
    <property type="evidence" value="ECO:0007669"/>
    <property type="project" value="UniProtKB-KW"/>
</dbReference>
<organism evidence="2 3">
    <name type="scientific">Zostera marina</name>
    <name type="common">Eelgrass</name>
    <dbReference type="NCBI Taxonomy" id="29655"/>
    <lineage>
        <taxon>Eukaryota</taxon>
        <taxon>Viridiplantae</taxon>
        <taxon>Streptophyta</taxon>
        <taxon>Embryophyta</taxon>
        <taxon>Tracheophyta</taxon>
        <taxon>Spermatophyta</taxon>
        <taxon>Magnoliopsida</taxon>
        <taxon>Liliopsida</taxon>
        <taxon>Zosteraceae</taxon>
        <taxon>Zostera</taxon>
    </lineage>
</organism>
<evidence type="ECO:0000313" key="3">
    <source>
        <dbReference type="Proteomes" id="UP000036987"/>
    </source>
</evidence>
<dbReference type="GO" id="GO:0008168">
    <property type="term" value="F:methyltransferase activity"/>
    <property type="evidence" value="ECO:0000318"/>
    <property type="project" value="GO_Central"/>
</dbReference>
<protein>
    <submittedName>
        <fullName evidence="2">Ubiquinone/menaquinone biosynthesis methyltransferase ubiE</fullName>
    </submittedName>
</protein>
<dbReference type="EMBL" id="LFYR01000113">
    <property type="protein sequence ID" value="KMZ75749.1"/>
    <property type="molecule type" value="Genomic_DNA"/>
</dbReference>
<dbReference type="InterPro" id="IPR052356">
    <property type="entry name" value="Thiol_S-MT"/>
</dbReference>
<dbReference type="InterPro" id="IPR029063">
    <property type="entry name" value="SAM-dependent_MTases_sf"/>
</dbReference>
<name>A0A0K9Q3K1_ZOSMR</name>
<dbReference type="Gene3D" id="3.40.50.150">
    <property type="entry name" value="Vaccinia Virus protein VP39"/>
    <property type="match status" value="1"/>
</dbReference>
<proteinExistence type="predicted"/>
<dbReference type="InterPro" id="IPR013216">
    <property type="entry name" value="Methyltransf_11"/>
</dbReference>
<dbReference type="PANTHER" id="PTHR45036">
    <property type="entry name" value="METHYLTRANSFERASE LIKE 7B"/>
    <property type="match status" value="1"/>
</dbReference>